<gene>
    <name evidence="2" type="ORF">L596_020780</name>
    <name evidence="3" type="ORF">L596_020856</name>
</gene>
<reference evidence="2" key="3">
    <citation type="journal article" date="2019" name="G3 (Bethesda)">
        <title>Hybrid Assembly of the Genome of the Entomopathogenic Nematode Steinernema carpocapsae Identifies the X-Chromosome.</title>
        <authorList>
            <person name="Serra L."/>
            <person name="Macchietto M."/>
            <person name="Macias-Munoz A."/>
            <person name="McGill C.J."/>
            <person name="Rodriguez I.M."/>
            <person name="Rodriguez B."/>
            <person name="Murad R."/>
            <person name="Mortazavi A."/>
        </authorList>
    </citation>
    <scope>NUCLEOTIDE SEQUENCE</scope>
    <source>
        <strain evidence="2">ALL</strain>
    </source>
</reference>
<feature type="transmembrane region" description="Helical" evidence="1">
    <location>
        <begin position="136"/>
        <end position="156"/>
    </location>
</feature>
<keyword evidence="4" id="KW-1185">Reference proteome</keyword>
<evidence type="ECO:0000313" key="3">
    <source>
        <dbReference type="EMBL" id="TKR73558.1"/>
    </source>
</evidence>
<proteinExistence type="predicted"/>
<dbReference type="Proteomes" id="UP000298663">
    <property type="component" value="Unassembled WGS sequence"/>
</dbReference>
<dbReference type="PANTHER" id="PTHR34851">
    <property type="entry name" value="PROTEIN CBG05235-RELATED"/>
    <property type="match status" value="1"/>
</dbReference>
<reference evidence="2 4" key="2">
    <citation type="journal article" date="2015" name="Genome Biol.">
        <title>Comparative genomics of Steinernema reveals deeply conserved gene regulatory networks.</title>
        <authorList>
            <person name="Dillman A.R."/>
            <person name="Macchietto M."/>
            <person name="Porter C.F."/>
            <person name="Rogers A."/>
            <person name="Williams B."/>
            <person name="Antoshechkin I."/>
            <person name="Lee M.M."/>
            <person name="Goodwin Z."/>
            <person name="Lu X."/>
            <person name="Lewis E.E."/>
            <person name="Goodrich-Blair H."/>
            <person name="Stock S.P."/>
            <person name="Adams B.J."/>
            <person name="Sternberg P.W."/>
            <person name="Mortazavi A."/>
        </authorList>
    </citation>
    <scope>NUCLEOTIDE SEQUENCE [LARGE SCALE GENOMIC DNA]</scope>
    <source>
        <strain evidence="2 4">ALL</strain>
    </source>
</reference>
<dbReference type="PANTHER" id="PTHR34851:SF5">
    <property type="entry name" value="MARVEL DOMAIN-CONTAINING PROTEIN"/>
    <property type="match status" value="1"/>
</dbReference>
<evidence type="ECO:0000256" key="1">
    <source>
        <dbReference type="SAM" id="Phobius"/>
    </source>
</evidence>
<protein>
    <recommendedName>
        <fullName evidence="5">MARVEL domain-containing protein</fullName>
    </recommendedName>
</protein>
<feature type="transmembrane region" description="Helical" evidence="1">
    <location>
        <begin position="104"/>
        <end position="124"/>
    </location>
</feature>
<keyword evidence="1" id="KW-0472">Membrane</keyword>
<keyword evidence="1" id="KW-1133">Transmembrane helix</keyword>
<accession>A0A4U5MVB2</accession>
<feature type="transmembrane region" description="Helical" evidence="1">
    <location>
        <begin position="70"/>
        <end position="92"/>
    </location>
</feature>
<sequence length="180" mass="19743">MAADEADVEINTEQHRLRDDIGDEKTDVCCCCCNISVETATQTIATFTFLGALYNIVTLGMRDSQSDYKLFLAATNTIWSISALLAIFSVYLRSHHALFPFLTLLYLGVITLTVALVAAIISSFNVSESQKDSGTGISSANLVIVIIMALAINFWLTRIVHRCYNNLKTSKNVAPKPTDV</sequence>
<dbReference type="EMBL" id="AZBU02000006">
    <property type="protein sequence ID" value="TKR73473.1"/>
    <property type="molecule type" value="Genomic_DNA"/>
</dbReference>
<dbReference type="AlphaFoldDB" id="A0A4U5MVB2"/>
<evidence type="ECO:0000313" key="4">
    <source>
        <dbReference type="Proteomes" id="UP000298663"/>
    </source>
</evidence>
<comment type="caution">
    <text evidence="2">The sequence shown here is derived from an EMBL/GenBank/DDBJ whole genome shotgun (WGS) entry which is preliminary data.</text>
</comment>
<name>A0A4U5MVB2_STECR</name>
<keyword evidence="1" id="KW-0812">Transmembrane</keyword>
<dbReference type="EMBL" id="AZBU02000006">
    <property type="protein sequence ID" value="TKR73558.1"/>
    <property type="molecule type" value="Genomic_DNA"/>
</dbReference>
<reference evidence="2" key="1">
    <citation type="submission" date="2013-11" db="EMBL/GenBank/DDBJ databases">
        <authorList>
            <person name="Sternberg P."/>
            <person name="Dillman A."/>
            <person name="Macchietto M."/>
        </authorList>
    </citation>
    <scope>NUCLEOTIDE SEQUENCE</scope>
    <source>
        <strain evidence="2">ALL</strain>
    </source>
</reference>
<evidence type="ECO:0000313" key="2">
    <source>
        <dbReference type="EMBL" id="TKR73473.1"/>
    </source>
</evidence>
<evidence type="ECO:0008006" key="5">
    <source>
        <dbReference type="Google" id="ProtNLM"/>
    </source>
</evidence>
<organism evidence="2 4">
    <name type="scientific">Steinernema carpocapsae</name>
    <name type="common">Entomopathogenic nematode</name>
    <dbReference type="NCBI Taxonomy" id="34508"/>
    <lineage>
        <taxon>Eukaryota</taxon>
        <taxon>Metazoa</taxon>
        <taxon>Ecdysozoa</taxon>
        <taxon>Nematoda</taxon>
        <taxon>Chromadorea</taxon>
        <taxon>Rhabditida</taxon>
        <taxon>Tylenchina</taxon>
        <taxon>Panagrolaimomorpha</taxon>
        <taxon>Strongyloidoidea</taxon>
        <taxon>Steinernematidae</taxon>
        <taxon>Steinernema</taxon>
    </lineage>
</organism>